<gene>
    <name evidence="2" type="ORF">CHYS00102_LOCUS16119</name>
</gene>
<dbReference type="EMBL" id="HBFR01022445">
    <property type="protein sequence ID" value="CAD8888919.1"/>
    <property type="molecule type" value="Transcribed_RNA"/>
</dbReference>
<dbReference type="AlphaFoldDB" id="A0A7S1BKU8"/>
<evidence type="ECO:0000313" key="2">
    <source>
        <dbReference type="EMBL" id="CAD8888919.1"/>
    </source>
</evidence>
<protein>
    <submittedName>
        <fullName evidence="2">Uncharacterized protein</fullName>
    </submittedName>
</protein>
<proteinExistence type="predicted"/>
<accession>A0A7S1BKU8</accession>
<name>A0A7S1BKU8_9STRA</name>
<feature type="compositionally biased region" description="Basic and acidic residues" evidence="1">
    <location>
        <begin position="47"/>
        <end position="56"/>
    </location>
</feature>
<feature type="region of interest" description="Disordered" evidence="1">
    <location>
        <begin position="35"/>
        <end position="56"/>
    </location>
</feature>
<sequence length="183" mass="20423">MVILVHPGLFQATPDSHRYMPSDFSEKAPVDESMESWDASSSFTESAEDRPGLSETVQKKSLESWKTFSSRSIPTDLLDGACNSPVKGQIETFPFVSMSDERRFPDRTKKLEVSGSKLSFDFPFYSPGVEVLIASLIADHENIGNFSSTQSGVLCDLLSQKDALVLAAYRIGDWYKDMRIFSM</sequence>
<organism evidence="2">
    <name type="scientific">Corethron hystrix</name>
    <dbReference type="NCBI Taxonomy" id="216773"/>
    <lineage>
        <taxon>Eukaryota</taxon>
        <taxon>Sar</taxon>
        <taxon>Stramenopiles</taxon>
        <taxon>Ochrophyta</taxon>
        <taxon>Bacillariophyta</taxon>
        <taxon>Coscinodiscophyceae</taxon>
        <taxon>Corethrophycidae</taxon>
        <taxon>Corethrales</taxon>
        <taxon>Corethraceae</taxon>
        <taxon>Corethron</taxon>
    </lineage>
</organism>
<reference evidence="2" key="1">
    <citation type="submission" date="2021-01" db="EMBL/GenBank/DDBJ databases">
        <authorList>
            <person name="Corre E."/>
            <person name="Pelletier E."/>
            <person name="Niang G."/>
            <person name="Scheremetjew M."/>
            <person name="Finn R."/>
            <person name="Kale V."/>
            <person name="Holt S."/>
            <person name="Cochrane G."/>
            <person name="Meng A."/>
            <person name="Brown T."/>
            <person name="Cohen L."/>
        </authorList>
    </citation>
    <scope>NUCLEOTIDE SEQUENCE</scope>
    <source>
        <strain evidence="2">308</strain>
    </source>
</reference>
<evidence type="ECO:0000256" key="1">
    <source>
        <dbReference type="SAM" id="MobiDB-lite"/>
    </source>
</evidence>